<keyword evidence="7" id="KW-1185">Reference proteome</keyword>
<organism evidence="6 7">
    <name type="scientific">Necator americanus</name>
    <name type="common">Human hookworm</name>
    <dbReference type="NCBI Taxonomy" id="51031"/>
    <lineage>
        <taxon>Eukaryota</taxon>
        <taxon>Metazoa</taxon>
        <taxon>Ecdysozoa</taxon>
        <taxon>Nematoda</taxon>
        <taxon>Chromadorea</taxon>
        <taxon>Rhabditida</taxon>
        <taxon>Rhabditina</taxon>
        <taxon>Rhabditomorpha</taxon>
        <taxon>Strongyloidea</taxon>
        <taxon>Ancylostomatidae</taxon>
        <taxon>Bunostominae</taxon>
        <taxon>Necator</taxon>
    </lineage>
</organism>
<feature type="region of interest" description="Disordered" evidence="3">
    <location>
        <begin position="34"/>
        <end position="54"/>
    </location>
</feature>
<dbReference type="SMART" id="SM00693">
    <property type="entry name" value="DysFN"/>
    <property type="match status" value="1"/>
</dbReference>
<feature type="domain" description="Peroxin/Ferlin" evidence="5">
    <location>
        <begin position="224"/>
        <end position="258"/>
    </location>
</feature>
<evidence type="ECO:0000256" key="1">
    <source>
        <dbReference type="ARBA" id="ARBA00005966"/>
    </source>
</evidence>
<proteinExistence type="inferred from homology"/>
<keyword evidence="2" id="KW-0677">Repeat</keyword>
<name>A0ABR1CN75_NECAM</name>
<dbReference type="InterPro" id="IPR006614">
    <property type="entry name" value="Peroxin/Ferlin"/>
</dbReference>
<evidence type="ECO:0000259" key="4">
    <source>
        <dbReference type="SMART" id="SM00693"/>
    </source>
</evidence>
<evidence type="ECO:0000256" key="3">
    <source>
        <dbReference type="SAM" id="MobiDB-lite"/>
    </source>
</evidence>
<dbReference type="PANTHER" id="PTHR23250:SF1">
    <property type="entry name" value="TECTONIN BETA-PROPELLER REPEAT-CONTAINING PROTEIN 1"/>
    <property type="match status" value="1"/>
</dbReference>
<sequence>MKTHRIPWPGGLEVWYSYTGRVLAEWSNVHRYSGASRHRSRSNGGWNKREQENTVESLEQEEVVGKCVIATTDQAILPMGNGYLWVLSADGVPYRVTAESKIEHISDAQWKPEPVIISGEKIKVCQIAATPYAAFALDSSGAVYQFVLRSHLTIRQKVEIYANQRWYPMIGWSSRTLPTDRASFSNEDGSKSGGMAGFQLKSDGWRWEEPWIVDMDVRKHDKEGWEYATNFVGAVWKSENGVSTFVRRRRLKRHMRYTSLEKWAELPRSNNVLVELTAGGFDLLQEKQCLLFVLCKNGNLLRRVGIHANNPDGDGWHAIDGAITDGEREEFSKICCSPSLGTLIASTWDGRMFVRHGITRDTPDGVSWSPLATLSCHPVAFVTVGRNSMWTTSVDGKLRIKELEYPHNFHDPSTFSTSNYSIVGEGIYGMCLNGRDQLVAMSDFGAVYVRDGISSAEPAGTVFLRIVERTSSEPQKWLMVTNAGTNYTSLPKHWINEHVVMVNTSHYRDAKWRKQILNDLCIVNDAYWEAFKLMNNDLEDMMQEEVQGDTWSRNIRAKLRVHGERRFMTGMLHLSHDQLVFQSSAGSIVSKSLQELTSSVRDYDFGTSTFVVRASFCEESLELGFSEESVRDESHELLQQAALGTRKS</sequence>
<gene>
    <name evidence="6" type="primary">Necator_chrII.g8430</name>
    <name evidence="6" type="ORF">RB195_020636</name>
</gene>
<dbReference type="InterPro" id="IPR010482">
    <property type="entry name" value="TECPR1-like_DysF"/>
</dbReference>
<evidence type="ECO:0000313" key="6">
    <source>
        <dbReference type="EMBL" id="KAK6738641.1"/>
    </source>
</evidence>
<evidence type="ECO:0000313" key="7">
    <source>
        <dbReference type="Proteomes" id="UP001303046"/>
    </source>
</evidence>
<protein>
    <recommendedName>
        <fullName evidence="4 5">Peroxin/Ferlin domain-containing protein</fullName>
    </recommendedName>
</protein>
<accession>A0ABR1CN75</accession>
<dbReference type="InterPro" id="IPR006624">
    <property type="entry name" value="Beta-propeller_rpt_TECPR"/>
</dbReference>
<dbReference type="Proteomes" id="UP001303046">
    <property type="component" value="Unassembled WGS sequence"/>
</dbReference>
<dbReference type="PANTHER" id="PTHR23250">
    <property type="entry name" value="DYSFERLIN-RELATED"/>
    <property type="match status" value="1"/>
</dbReference>
<dbReference type="Pfam" id="PF06462">
    <property type="entry name" value="Hyd_WA"/>
    <property type="match status" value="1"/>
</dbReference>
<comment type="similarity">
    <text evidence="1">Belongs to the TECPR1 family.</text>
</comment>
<dbReference type="Pfam" id="PF06398">
    <property type="entry name" value="Pex24p"/>
    <property type="match status" value="1"/>
</dbReference>
<reference evidence="6 7" key="1">
    <citation type="submission" date="2023-08" db="EMBL/GenBank/DDBJ databases">
        <title>A Necator americanus chromosomal reference genome.</title>
        <authorList>
            <person name="Ilik V."/>
            <person name="Petrzelkova K.J."/>
            <person name="Pardy F."/>
            <person name="Fuh T."/>
            <person name="Niatou-Singa F.S."/>
            <person name="Gouil Q."/>
            <person name="Baker L."/>
            <person name="Ritchie M.E."/>
            <person name="Jex A.R."/>
            <person name="Gazzola D."/>
            <person name="Li H."/>
            <person name="Toshio Fujiwara R."/>
            <person name="Zhan B."/>
            <person name="Aroian R.V."/>
            <person name="Pafco B."/>
            <person name="Schwarz E.M."/>
        </authorList>
    </citation>
    <scope>NUCLEOTIDE SEQUENCE [LARGE SCALE GENOMIC DNA]</scope>
    <source>
        <strain evidence="6 7">Aroian</strain>
        <tissue evidence="6">Whole animal</tissue>
    </source>
</reference>
<feature type="domain" description="Peroxin/Ferlin" evidence="4">
    <location>
        <begin position="153"/>
        <end position="214"/>
    </location>
</feature>
<dbReference type="EMBL" id="JAVFWL010000002">
    <property type="protein sequence ID" value="KAK6738641.1"/>
    <property type="molecule type" value="Genomic_DNA"/>
</dbReference>
<dbReference type="SMART" id="SM00694">
    <property type="entry name" value="DysFC"/>
    <property type="match status" value="1"/>
</dbReference>
<dbReference type="InterPro" id="IPR051513">
    <property type="entry name" value="Tectonin_beta-prop"/>
</dbReference>
<evidence type="ECO:0000259" key="5">
    <source>
        <dbReference type="SMART" id="SM00694"/>
    </source>
</evidence>
<evidence type="ECO:0000256" key="2">
    <source>
        <dbReference type="ARBA" id="ARBA00022737"/>
    </source>
</evidence>
<comment type="caution">
    <text evidence="6">The sequence shown here is derived from an EMBL/GenBank/DDBJ whole genome shotgun (WGS) entry which is preliminary data.</text>
</comment>